<dbReference type="KEGG" id="yrh:AABB31_13295"/>
<evidence type="ECO:0000313" key="3">
    <source>
        <dbReference type="Proteomes" id="UP001470809"/>
    </source>
</evidence>
<dbReference type="AlphaFoldDB" id="A0AAN0M7I9"/>
<feature type="domain" description="Polymerase nucleotidyl transferase" evidence="1">
    <location>
        <begin position="14"/>
        <end position="51"/>
    </location>
</feature>
<dbReference type="Gene3D" id="3.30.460.10">
    <property type="entry name" value="Beta Polymerase, domain 2"/>
    <property type="match status" value="1"/>
</dbReference>
<dbReference type="SUPFAM" id="SSF81301">
    <property type="entry name" value="Nucleotidyltransferase"/>
    <property type="match status" value="1"/>
</dbReference>
<gene>
    <name evidence="2" type="ORF">AABB31_13295</name>
</gene>
<name>A0AAN0M7I9_9RHOB</name>
<dbReference type="GO" id="GO:0016779">
    <property type="term" value="F:nucleotidyltransferase activity"/>
    <property type="evidence" value="ECO:0007669"/>
    <property type="project" value="InterPro"/>
</dbReference>
<keyword evidence="3" id="KW-1185">Reference proteome</keyword>
<dbReference type="InterPro" id="IPR002934">
    <property type="entry name" value="Polymerase_NTP_transf_dom"/>
</dbReference>
<accession>A0AAN0M7I9</accession>
<dbReference type="RefSeq" id="WP_342075384.1">
    <property type="nucleotide sequence ID" value="NZ_CP151767.2"/>
</dbReference>
<dbReference type="Proteomes" id="UP001470809">
    <property type="component" value="Chromosome"/>
</dbReference>
<evidence type="ECO:0000259" key="1">
    <source>
        <dbReference type="Pfam" id="PF01909"/>
    </source>
</evidence>
<protein>
    <submittedName>
        <fullName evidence="2">Nucleotidyltransferase domain-containing protein</fullName>
    </submittedName>
</protein>
<dbReference type="InterPro" id="IPR043519">
    <property type="entry name" value="NT_sf"/>
</dbReference>
<dbReference type="CDD" id="cd05403">
    <property type="entry name" value="NT_KNTase_like"/>
    <property type="match status" value="1"/>
</dbReference>
<evidence type="ECO:0000313" key="2">
    <source>
        <dbReference type="EMBL" id="WZU66055.1"/>
    </source>
</evidence>
<dbReference type="EMBL" id="CP151767">
    <property type="protein sequence ID" value="WZU66055.1"/>
    <property type="molecule type" value="Genomic_DNA"/>
</dbReference>
<dbReference type="Pfam" id="PF01909">
    <property type="entry name" value="NTP_transf_2"/>
    <property type="match status" value="1"/>
</dbReference>
<proteinExistence type="predicted"/>
<reference evidence="2 3" key="2">
    <citation type="submission" date="2024-08" db="EMBL/GenBank/DDBJ databases">
        <title>Phylogenomic analyses of a clade within the roseobacter group suggest taxonomic reassignments of species of the genera Aestuariivita, Citreicella, Loktanella, Nautella, Pelagibaca, Ruegeria, Thalassobius, Thiobacimonas and Tropicibacter, and the proposal o.</title>
        <authorList>
            <person name="Jeon C.O."/>
        </authorList>
    </citation>
    <scope>NUCLEOTIDE SEQUENCE [LARGE SCALE GENOMIC DNA]</scope>
    <source>
        <strain evidence="2 3">SS1-5</strain>
    </source>
</reference>
<reference evidence="3" key="1">
    <citation type="submission" date="2024-04" db="EMBL/GenBank/DDBJ databases">
        <title>Phylogenomic analyses of a clade within the roseobacter group suggest taxonomic reassignments of species of the genera Aestuariivita, Citreicella, Loktanella, Nautella, Pelagibaca, Ruegeria, Thalassobius, Thiobacimonas and Tropicibacter, and the proposal o.</title>
        <authorList>
            <person name="Jeon C.O."/>
        </authorList>
    </citation>
    <scope>NUCLEOTIDE SEQUENCE [LARGE SCALE GENOMIC DNA]</scope>
    <source>
        <strain evidence="3">SS1-5</strain>
    </source>
</reference>
<sequence>MDHPEIIQTITDAIITKPQIRALFLGGSYGTGMADAYSDIDFVIVTPEGATDDIAAIWQDAIAQTGEIVLWWDRKPVPVLINAITDDWTRTDVMILKPDQMGAQSQANLRPLFDHDGIHDRLKERPAPTKPDLKKAKYQFEEFIRILGLLHLVVGRKEYINGVLGVFHLRNLLVDLLIQETDAPHRGGQLHLNRLITDEQKALLVALPPPVADRDQLIAAHLAYAKAYLPRARKRAAKLGIAWPDRFETATWAKLHADLGTTRPYDPVQ</sequence>
<organism evidence="2 3">
    <name type="scientific">Yoonia rhodophyticola</name>
    <dbReference type="NCBI Taxonomy" id="3137370"/>
    <lineage>
        <taxon>Bacteria</taxon>
        <taxon>Pseudomonadati</taxon>
        <taxon>Pseudomonadota</taxon>
        <taxon>Alphaproteobacteria</taxon>
        <taxon>Rhodobacterales</taxon>
        <taxon>Paracoccaceae</taxon>
        <taxon>Yoonia</taxon>
    </lineage>
</organism>